<evidence type="ECO:0000313" key="4">
    <source>
        <dbReference type="Proteomes" id="UP000242432"/>
    </source>
</evidence>
<dbReference type="Proteomes" id="UP000242432">
    <property type="component" value="Unassembled WGS sequence"/>
</dbReference>
<sequence>MSYGLQIASLVIIFIVVMEFYRYRRLNLLTTKMFEVLIFLSVTSILFKSLCIFFYYNPEHFTILSAKLIHQLFYVTVNINIWMIYMYIDLRTRSIKNYTTPQFVLRILPLFLSFLMVLLGDINYYCEPDAAYAYGIIPLSSYFAFPCYFLMIVFLLLRSDQFKEKQYHFEFTLFLSIWLVTALVQYLCPYMHLSSASSCVAVLFYYLIFENPKDHTDKDISSAFSRYAFEYTVQEFFKLRRHFWVINFSLQNVEAIRSTYGQKACIECLEKAIQTIPEFKSYNIFRTLEYSFGFIINSKEELNNLYGSYKLSDRTLFLTDYMVAPSFSVCSIECPAIVSSSEGLISLLAFCKNGVESKSGSSIQIIDKSTAEKRNYITAVESLLQKAVDEDGFEVYYQPIVNSITHKCVYFEALV</sequence>
<protein>
    <submittedName>
        <fullName evidence="3">EAL domain-containing protein</fullName>
    </submittedName>
</protein>
<feature type="transmembrane region" description="Helical" evidence="1">
    <location>
        <begin position="36"/>
        <end position="56"/>
    </location>
</feature>
<name>A0A1T4V4D7_9GAMM</name>
<feature type="transmembrane region" description="Helical" evidence="1">
    <location>
        <begin position="169"/>
        <end position="187"/>
    </location>
</feature>
<evidence type="ECO:0000256" key="1">
    <source>
        <dbReference type="SAM" id="Phobius"/>
    </source>
</evidence>
<keyword evidence="1" id="KW-1133">Transmembrane helix</keyword>
<dbReference type="RefSeq" id="WP_078928282.1">
    <property type="nucleotide sequence ID" value="NZ_FUXX01000008.1"/>
</dbReference>
<keyword evidence="1" id="KW-0472">Membrane</keyword>
<dbReference type="EMBL" id="FUXX01000008">
    <property type="protein sequence ID" value="SKA59744.1"/>
    <property type="molecule type" value="Genomic_DNA"/>
</dbReference>
<keyword evidence="4" id="KW-1185">Reference proteome</keyword>
<accession>A0A1T4V4D7</accession>
<organism evidence="3 4">
    <name type="scientific">Succinivibrio dextrinosolvens DSM 3072</name>
    <dbReference type="NCBI Taxonomy" id="1123324"/>
    <lineage>
        <taxon>Bacteria</taxon>
        <taxon>Pseudomonadati</taxon>
        <taxon>Pseudomonadota</taxon>
        <taxon>Gammaproteobacteria</taxon>
        <taxon>Aeromonadales</taxon>
        <taxon>Succinivibrionaceae</taxon>
        <taxon>Succinivibrio</taxon>
    </lineage>
</organism>
<feature type="transmembrane region" description="Helical" evidence="1">
    <location>
        <begin position="68"/>
        <end position="88"/>
    </location>
</feature>
<keyword evidence="1" id="KW-0812">Transmembrane</keyword>
<feature type="domain" description="EAL" evidence="2">
    <location>
        <begin position="377"/>
        <end position="415"/>
    </location>
</feature>
<feature type="transmembrane region" description="Helical" evidence="1">
    <location>
        <begin position="193"/>
        <end position="209"/>
    </location>
</feature>
<evidence type="ECO:0000313" key="3">
    <source>
        <dbReference type="EMBL" id="SKA59744.1"/>
    </source>
</evidence>
<dbReference type="SUPFAM" id="SSF141868">
    <property type="entry name" value="EAL domain-like"/>
    <property type="match status" value="1"/>
</dbReference>
<dbReference type="Gene3D" id="3.20.20.450">
    <property type="entry name" value="EAL domain"/>
    <property type="match status" value="1"/>
</dbReference>
<dbReference type="InterPro" id="IPR035919">
    <property type="entry name" value="EAL_sf"/>
</dbReference>
<feature type="transmembrane region" description="Helical" evidence="1">
    <location>
        <begin position="103"/>
        <end position="125"/>
    </location>
</feature>
<dbReference type="PROSITE" id="PS50883">
    <property type="entry name" value="EAL"/>
    <property type="match status" value="1"/>
</dbReference>
<reference evidence="4" key="1">
    <citation type="submission" date="2017-02" db="EMBL/GenBank/DDBJ databases">
        <authorList>
            <person name="Varghese N."/>
            <person name="Submissions S."/>
        </authorList>
    </citation>
    <scope>NUCLEOTIDE SEQUENCE [LARGE SCALE GENOMIC DNA]</scope>
    <source>
        <strain evidence="4">DSM 3072</strain>
    </source>
</reference>
<evidence type="ECO:0000259" key="2">
    <source>
        <dbReference type="PROSITE" id="PS50883"/>
    </source>
</evidence>
<dbReference type="AlphaFoldDB" id="A0A1T4V4D7"/>
<gene>
    <name evidence="3" type="ORF">SAMN02745213_00735</name>
</gene>
<dbReference type="InterPro" id="IPR001633">
    <property type="entry name" value="EAL_dom"/>
</dbReference>
<feature type="transmembrane region" description="Helical" evidence="1">
    <location>
        <begin position="6"/>
        <end position="24"/>
    </location>
</feature>
<feature type="transmembrane region" description="Helical" evidence="1">
    <location>
        <begin position="131"/>
        <end position="157"/>
    </location>
</feature>
<proteinExistence type="predicted"/>